<gene>
    <name evidence="5" type="ORF">BFJ65_g18519</name>
</gene>
<name>A0A3L6MPE5_FUSOX</name>
<feature type="domain" description="GST N-terminal" evidence="3">
    <location>
        <begin position="2"/>
        <end position="83"/>
    </location>
</feature>
<comment type="caution">
    <text evidence="5">The sequence shown here is derived from an EMBL/GenBank/DDBJ whole genome shotgun (WGS) entry which is preliminary data.</text>
</comment>
<dbReference type="InterPro" id="IPR036249">
    <property type="entry name" value="Thioredoxin-like_sf"/>
</dbReference>
<dbReference type="InterPro" id="IPR004046">
    <property type="entry name" value="GST_C"/>
</dbReference>
<dbReference type="SUPFAM" id="SSF47616">
    <property type="entry name" value="GST C-terminal domain-like"/>
    <property type="match status" value="1"/>
</dbReference>
<dbReference type="PANTHER" id="PTHR44051:SF3">
    <property type="entry name" value="TRANSCRIPTIONAL REGULATOR URE2"/>
    <property type="match status" value="1"/>
</dbReference>
<dbReference type="SFLD" id="SFLDS00019">
    <property type="entry name" value="Glutathione_Transferase_(cytos"/>
    <property type="match status" value="1"/>
</dbReference>
<dbReference type="PANTHER" id="PTHR44051">
    <property type="entry name" value="GLUTATHIONE S-TRANSFERASE-RELATED"/>
    <property type="match status" value="1"/>
</dbReference>
<reference evidence="5 6" key="1">
    <citation type="journal article" date="2018" name="Sci. Rep.">
        <title>Characterisation of pathogen-specific regions and novel effector candidates in Fusarium oxysporum f. sp. cepae.</title>
        <authorList>
            <person name="Armitage A.D."/>
            <person name="Taylor A."/>
            <person name="Sobczyk M.K."/>
            <person name="Baxter L."/>
            <person name="Greenfield B.P."/>
            <person name="Bates H.J."/>
            <person name="Wilson F."/>
            <person name="Jackson A.C."/>
            <person name="Ott S."/>
            <person name="Harrison R.J."/>
            <person name="Clarkson J.P."/>
        </authorList>
    </citation>
    <scope>NUCLEOTIDE SEQUENCE [LARGE SCALE GENOMIC DNA]</scope>
    <source>
        <strain evidence="5 6">FoC_Fus2</strain>
    </source>
</reference>
<dbReference type="Gene3D" id="3.40.30.10">
    <property type="entry name" value="Glutaredoxin"/>
    <property type="match status" value="1"/>
</dbReference>
<evidence type="ECO:0000256" key="1">
    <source>
        <dbReference type="ARBA" id="ARBA00007409"/>
    </source>
</evidence>
<dbReference type="InterPro" id="IPR004045">
    <property type="entry name" value="Glutathione_S-Trfase_N"/>
</dbReference>
<dbReference type="PROSITE" id="PS50404">
    <property type="entry name" value="GST_NTER"/>
    <property type="match status" value="1"/>
</dbReference>
<dbReference type="Gene3D" id="1.20.1050.10">
    <property type="match status" value="1"/>
</dbReference>
<comment type="similarity">
    <text evidence="1 2">Belongs to the GST superfamily.</text>
</comment>
<protein>
    <recommendedName>
        <fullName evidence="7">Glutathione S-transferase</fullName>
    </recommendedName>
</protein>
<evidence type="ECO:0000259" key="3">
    <source>
        <dbReference type="PROSITE" id="PS50404"/>
    </source>
</evidence>
<dbReference type="Proteomes" id="UP000270866">
    <property type="component" value="Unassembled WGS sequence"/>
</dbReference>
<accession>A0A3L6MPE5</accession>
<dbReference type="SFLD" id="SFLDG00358">
    <property type="entry name" value="Main_(cytGST)"/>
    <property type="match status" value="1"/>
</dbReference>
<dbReference type="InterPro" id="IPR036282">
    <property type="entry name" value="Glutathione-S-Trfase_C_sf"/>
</dbReference>
<evidence type="ECO:0000313" key="5">
    <source>
        <dbReference type="EMBL" id="RKK06621.1"/>
    </source>
</evidence>
<dbReference type="EMBL" id="MRCU01000020">
    <property type="protein sequence ID" value="RKK06621.1"/>
    <property type="molecule type" value="Genomic_DNA"/>
</dbReference>
<proteinExistence type="inferred from homology"/>
<organism evidence="5 6">
    <name type="scientific">Fusarium oxysporum f. sp. cepae</name>
    <dbReference type="NCBI Taxonomy" id="396571"/>
    <lineage>
        <taxon>Eukaryota</taxon>
        <taxon>Fungi</taxon>
        <taxon>Dikarya</taxon>
        <taxon>Ascomycota</taxon>
        <taxon>Pezizomycotina</taxon>
        <taxon>Sordariomycetes</taxon>
        <taxon>Hypocreomycetidae</taxon>
        <taxon>Hypocreales</taxon>
        <taxon>Nectriaceae</taxon>
        <taxon>Fusarium</taxon>
        <taxon>Fusarium oxysporum species complex</taxon>
    </lineage>
</organism>
<dbReference type="InterPro" id="IPR040079">
    <property type="entry name" value="Glutathione_S-Trfase"/>
</dbReference>
<sequence length="221" mass="25684">MKPIALYSHQYGPNPWKVALILEELNIPYETTFIDFASVKQEPFTLLNPNGRLPAIEDPNTGIKLWESGAIVEYLIDQYDSTEHKISHMSAPETYFTKQWLFFQVSGQAPYYGQASWFQRMHPEKVESVIDRYVNEIRRINAVLESVLSTRDWLVGDKCTYADLSFVAWQRWAPKYGGDDLYEKYPHVGAWMKRMEARPTVRKTLEDQDRAIAEVEAVAKK</sequence>
<evidence type="ECO:0000256" key="2">
    <source>
        <dbReference type="RuleBase" id="RU003494"/>
    </source>
</evidence>
<dbReference type="PROSITE" id="PS50405">
    <property type="entry name" value="GST_CTER"/>
    <property type="match status" value="1"/>
</dbReference>
<dbReference type="Pfam" id="PF02798">
    <property type="entry name" value="GST_N"/>
    <property type="match status" value="1"/>
</dbReference>
<feature type="domain" description="GST C-terminal" evidence="4">
    <location>
        <begin position="90"/>
        <end position="215"/>
    </location>
</feature>
<dbReference type="InterPro" id="IPR010987">
    <property type="entry name" value="Glutathione-S-Trfase_C-like"/>
</dbReference>
<dbReference type="Pfam" id="PF00043">
    <property type="entry name" value="GST_C"/>
    <property type="match status" value="1"/>
</dbReference>
<evidence type="ECO:0008006" key="7">
    <source>
        <dbReference type="Google" id="ProtNLM"/>
    </source>
</evidence>
<dbReference type="SFLD" id="SFLDG01151">
    <property type="entry name" value="Main.2:_Nu-like"/>
    <property type="match status" value="1"/>
</dbReference>
<dbReference type="CDD" id="cd03048">
    <property type="entry name" value="GST_N_Ure2p_like"/>
    <property type="match status" value="1"/>
</dbReference>
<dbReference type="AlphaFoldDB" id="A0A3L6MPE5"/>
<dbReference type="SUPFAM" id="SSF52833">
    <property type="entry name" value="Thioredoxin-like"/>
    <property type="match status" value="1"/>
</dbReference>
<evidence type="ECO:0000259" key="4">
    <source>
        <dbReference type="PROSITE" id="PS50405"/>
    </source>
</evidence>
<evidence type="ECO:0000313" key="6">
    <source>
        <dbReference type="Proteomes" id="UP000270866"/>
    </source>
</evidence>